<dbReference type="EMBL" id="JADNRY010000351">
    <property type="protein sequence ID" value="KAF9058785.1"/>
    <property type="molecule type" value="Genomic_DNA"/>
</dbReference>
<evidence type="ECO:0000313" key="1">
    <source>
        <dbReference type="EMBL" id="KAF9058785.1"/>
    </source>
</evidence>
<dbReference type="AlphaFoldDB" id="A0A9P5TWV4"/>
<gene>
    <name evidence="1" type="ORF">BDP27DRAFT_555882</name>
</gene>
<protein>
    <submittedName>
        <fullName evidence="1">Uncharacterized protein</fullName>
    </submittedName>
</protein>
<comment type="caution">
    <text evidence="1">The sequence shown here is derived from an EMBL/GenBank/DDBJ whole genome shotgun (WGS) entry which is preliminary data.</text>
</comment>
<sequence length="167" mass="19549">MYVSSSLWYFGLRRAMLCKYNRRTMLKPYTRDRLPVSRLRIQDRFMYGTEYPNMIILTGKITEGDRRCTNTSRPPCKAHSHRPEKPHNYSLCSNLPLPLPFLLLLQLYRPNVGCDDDSRVFCSCITSLLEYLSVVYHGLVVGIWLSKIILCKLELVWILLEENSDNL</sequence>
<organism evidence="1 2">
    <name type="scientific">Rhodocollybia butyracea</name>
    <dbReference type="NCBI Taxonomy" id="206335"/>
    <lineage>
        <taxon>Eukaryota</taxon>
        <taxon>Fungi</taxon>
        <taxon>Dikarya</taxon>
        <taxon>Basidiomycota</taxon>
        <taxon>Agaricomycotina</taxon>
        <taxon>Agaricomycetes</taxon>
        <taxon>Agaricomycetidae</taxon>
        <taxon>Agaricales</taxon>
        <taxon>Marasmiineae</taxon>
        <taxon>Omphalotaceae</taxon>
        <taxon>Rhodocollybia</taxon>
    </lineage>
</organism>
<accession>A0A9P5TWV4</accession>
<keyword evidence="2" id="KW-1185">Reference proteome</keyword>
<dbReference type="Proteomes" id="UP000772434">
    <property type="component" value="Unassembled WGS sequence"/>
</dbReference>
<evidence type="ECO:0000313" key="2">
    <source>
        <dbReference type="Proteomes" id="UP000772434"/>
    </source>
</evidence>
<reference evidence="1" key="1">
    <citation type="submission" date="2020-11" db="EMBL/GenBank/DDBJ databases">
        <authorList>
            <consortium name="DOE Joint Genome Institute"/>
            <person name="Ahrendt S."/>
            <person name="Riley R."/>
            <person name="Andreopoulos W."/>
            <person name="Labutti K."/>
            <person name="Pangilinan J."/>
            <person name="Ruiz-Duenas F.J."/>
            <person name="Barrasa J.M."/>
            <person name="Sanchez-Garcia M."/>
            <person name="Camarero S."/>
            <person name="Miyauchi S."/>
            <person name="Serrano A."/>
            <person name="Linde D."/>
            <person name="Babiker R."/>
            <person name="Drula E."/>
            <person name="Ayuso-Fernandez I."/>
            <person name="Pacheco R."/>
            <person name="Padilla G."/>
            <person name="Ferreira P."/>
            <person name="Barriuso J."/>
            <person name="Kellner H."/>
            <person name="Castanera R."/>
            <person name="Alfaro M."/>
            <person name="Ramirez L."/>
            <person name="Pisabarro A.G."/>
            <person name="Kuo A."/>
            <person name="Tritt A."/>
            <person name="Lipzen A."/>
            <person name="He G."/>
            <person name="Yan M."/>
            <person name="Ng V."/>
            <person name="Cullen D."/>
            <person name="Martin F."/>
            <person name="Rosso M.-N."/>
            <person name="Henrissat B."/>
            <person name="Hibbett D."/>
            <person name="Martinez A.T."/>
            <person name="Grigoriev I.V."/>
        </authorList>
    </citation>
    <scope>NUCLEOTIDE SEQUENCE</scope>
    <source>
        <strain evidence="1">AH 40177</strain>
    </source>
</reference>
<proteinExistence type="predicted"/>
<name>A0A9P5TWV4_9AGAR</name>